<feature type="region of interest" description="Disordered" evidence="1">
    <location>
        <begin position="206"/>
        <end position="236"/>
    </location>
</feature>
<feature type="compositionally biased region" description="Basic and acidic residues" evidence="1">
    <location>
        <begin position="49"/>
        <end position="64"/>
    </location>
</feature>
<accession>U4L9F4</accession>
<proteinExistence type="predicted"/>
<organism evidence="3 4">
    <name type="scientific">Pyronema omphalodes (strain CBS 100304)</name>
    <name type="common">Pyronema confluens</name>
    <dbReference type="NCBI Taxonomy" id="1076935"/>
    <lineage>
        <taxon>Eukaryota</taxon>
        <taxon>Fungi</taxon>
        <taxon>Dikarya</taxon>
        <taxon>Ascomycota</taxon>
        <taxon>Pezizomycotina</taxon>
        <taxon>Pezizomycetes</taxon>
        <taxon>Pezizales</taxon>
        <taxon>Pyronemataceae</taxon>
        <taxon>Pyronema</taxon>
    </lineage>
</organism>
<evidence type="ECO:0000256" key="1">
    <source>
        <dbReference type="SAM" id="MobiDB-lite"/>
    </source>
</evidence>
<dbReference type="AlphaFoldDB" id="U4L9F4"/>
<keyword evidence="2" id="KW-0812">Transmembrane</keyword>
<feature type="transmembrane region" description="Helical" evidence="2">
    <location>
        <begin position="425"/>
        <end position="447"/>
    </location>
</feature>
<feature type="transmembrane region" description="Helical" evidence="2">
    <location>
        <begin position="506"/>
        <end position="526"/>
    </location>
</feature>
<evidence type="ECO:0000256" key="2">
    <source>
        <dbReference type="SAM" id="Phobius"/>
    </source>
</evidence>
<gene>
    <name evidence="3" type="ORF">PCON_02154</name>
</gene>
<keyword evidence="2" id="KW-0472">Membrane</keyword>
<evidence type="ECO:0000313" key="4">
    <source>
        <dbReference type="Proteomes" id="UP000018144"/>
    </source>
</evidence>
<sequence length="757" mass="86362">MYLGILGNQVNWDTTDPPLDPEDEFTLPPFDTWDFFCQYTTGCNPFHEPFPENSRDFGGDKNNDHTPPGSTQENLVSPYIESDHLNLPKPPKVLDPRCKYISGSTTSSENLPQNFHSIQWSLIQMAKSAPETPPPKQSASARQKAKAKKQNPDRSPTAAETPTPETPAPKTPAPKTPAPKTPAPETPSPQELVPEALTPAEVYTAAPQESVPPPSPANSDTDSYRSSHADYFSDNEEAQSPQEYNLLVLWLIWLRFIIDFKMASIKAAFVSRYRAKINKAPNFVQRACEFAEDCVDVAVALMFRGAMWIVNRILDAKMWLLIAWDILMLIKGRFITPDGNVVVSKKYRSIWSPLLFLVILGTQIWLPWLTAVGADRIVQFGNYYCENEHPELTAIGASLVQRHPSLTHSCTVSANNDVTGLGIRYLVYITVFCRMVLASFAHHYAAITRVSSQILANCSLLALSFCMFYENISLPHSLAALQLAGIIIWPNFIIEPHRSYSPRSFILQQILLNGYFIIGVWVQILAPCMGSDPQCSHLVRRSIMGIVYFAASYETRKAWIRLYFNLWCWNLWRLFTAPGIYVHMRAFVDVFSEEGSIRWTQEEKRRRAEFVEWHFKDTEDQPWWFQFGRIIVSWAYVDEDCPDLPWHVEDNTPFRKRMANWLYSTSMMKFVPALAMLVWLVHSLEDLCNTSLDAEESKIANFGQIFAMAQALEMVVLMVWFLFYPERKGCVTGCFIHRTSRECMHCVGKRKEVDGSR</sequence>
<dbReference type="EMBL" id="HF936252">
    <property type="protein sequence ID" value="CCX15728.1"/>
    <property type="molecule type" value="Genomic_DNA"/>
</dbReference>
<feature type="transmembrane region" description="Helical" evidence="2">
    <location>
        <begin position="347"/>
        <end position="366"/>
    </location>
</feature>
<dbReference type="Proteomes" id="UP000018144">
    <property type="component" value="Unassembled WGS sequence"/>
</dbReference>
<feature type="transmembrane region" description="Helical" evidence="2">
    <location>
        <begin position="478"/>
        <end position="494"/>
    </location>
</feature>
<keyword evidence="2" id="KW-1133">Transmembrane helix</keyword>
<feature type="region of interest" description="Disordered" evidence="1">
    <location>
        <begin position="127"/>
        <end position="191"/>
    </location>
</feature>
<reference evidence="3 4" key="1">
    <citation type="journal article" date="2013" name="PLoS Genet.">
        <title>The genome and development-dependent transcriptomes of Pyronema confluens: a window into fungal evolution.</title>
        <authorList>
            <person name="Traeger S."/>
            <person name="Altegoer F."/>
            <person name="Freitag M."/>
            <person name="Gabaldon T."/>
            <person name="Kempken F."/>
            <person name="Kumar A."/>
            <person name="Marcet-Houben M."/>
            <person name="Poggeler S."/>
            <person name="Stajich J.E."/>
            <person name="Nowrousian M."/>
        </authorList>
    </citation>
    <scope>NUCLEOTIDE SEQUENCE [LARGE SCALE GENOMIC DNA]</scope>
    <source>
        <strain evidence="4">CBS 100304</strain>
        <tissue evidence="3">Vegetative mycelium</tissue>
    </source>
</reference>
<name>U4L9F4_PYROM</name>
<feature type="compositionally biased region" description="Pro residues" evidence="1">
    <location>
        <begin position="164"/>
        <end position="187"/>
    </location>
</feature>
<keyword evidence="4" id="KW-1185">Reference proteome</keyword>
<evidence type="ECO:0000313" key="3">
    <source>
        <dbReference type="EMBL" id="CCX15728.1"/>
    </source>
</evidence>
<feature type="transmembrane region" description="Helical" evidence="2">
    <location>
        <begin position="661"/>
        <end position="682"/>
    </location>
</feature>
<feature type="transmembrane region" description="Helical" evidence="2">
    <location>
        <begin position="702"/>
        <end position="723"/>
    </location>
</feature>
<dbReference type="OrthoDB" id="5427664at2759"/>
<feature type="transmembrane region" description="Helical" evidence="2">
    <location>
        <begin position="316"/>
        <end position="335"/>
    </location>
</feature>
<feature type="region of interest" description="Disordered" evidence="1">
    <location>
        <begin position="48"/>
        <end position="75"/>
    </location>
</feature>
<protein>
    <submittedName>
        <fullName evidence="3">Uncharacterized protein</fullName>
    </submittedName>
</protein>